<feature type="region of interest" description="Disordered" evidence="1">
    <location>
        <begin position="125"/>
        <end position="150"/>
    </location>
</feature>
<evidence type="ECO:0000313" key="3">
    <source>
        <dbReference type="EMBL" id="RFA38336.1"/>
    </source>
</evidence>
<evidence type="ECO:0000313" key="4">
    <source>
        <dbReference type="Proteomes" id="UP000256763"/>
    </source>
</evidence>
<dbReference type="InterPro" id="IPR024399">
    <property type="entry name" value="DUF2628"/>
</dbReference>
<feature type="transmembrane region" description="Helical" evidence="2">
    <location>
        <begin position="67"/>
        <end position="86"/>
    </location>
</feature>
<dbReference type="AlphaFoldDB" id="A0A3E0WZ72"/>
<dbReference type="Pfam" id="PF10947">
    <property type="entry name" value="DUF2628"/>
    <property type="match status" value="1"/>
</dbReference>
<dbReference type="Proteomes" id="UP000256763">
    <property type="component" value="Unassembled WGS sequence"/>
</dbReference>
<dbReference type="RefSeq" id="WP_116301194.1">
    <property type="nucleotide sequence ID" value="NZ_NFZV01000003.1"/>
</dbReference>
<proteinExistence type="predicted"/>
<keyword evidence="2" id="KW-0812">Transmembrane</keyword>
<gene>
    <name evidence="3" type="ORF">CAL65_05790</name>
</gene>
<evidence type="ECO:0008006" key="5">
    <source>
        <dbReference type="Google" id="ProtNLM"/>
    </source>
</evidence>
<reference evidence="4" key="1">
    <citation type="submission" date="2017-05" db="EMBL/GenBank/DDBJ databases">
        <authorList>
            <person name="Sharma S."/>
            <person name="Sidhu C."/>
            <person name="Pinnaka A.K."/>
        </authorList>
    </citation>
    <scope>NUCLEOTIDE SEQUENCE [LARGE SCALE GENOMIC DNA]</scope>
    <source>
        <strain evidence="4">AK93</strain>
    </source>
</reference>
<name>A0A3E0WZ72_9GAMM</name>
<protein>
    <recommendedName>
        <fullName evidence="5">DUF2628 domain-containing protein</fullName>
    </recommendedName>
</protein>
<feature type="transmembrane region" description="Helical" evidence="2">
    <location>
        <begin position="16"/>
        <end position="35"/>
    </location>
</feature>
<dbReference type="EMBL" id="NFZW01000004">
    <property type="protein sequence ID" value="RFA38336.1"/>
    <property type="molecule type" value="Genomic_DNA"/>
</dbReference>
<keyword evidence="4" id="KW-1185">Reference proteome</keyword>
<accession>A0A3E0WZ72</accession>
<keyword evidence="2" id="KW-0472">Membrane</keyword>
<comment type="caution">
    <text evidence="3">The sequence shown here is derived from an EMBL/GenBank/DDBJ whole genome shotgun (WGS) entry which is preliminary data.</text>
</comment>
<feature type="transmembrane region" description="Helical" evidence="2">
    <location>
        <begin position="42"/>
        <end position="61"/>
    </location>
</feature>
<sequence>MKAFHVYTHPEKGAKAIKLGFSFPSFFFGIIWAIVKQLWWLLGVYIGLMVVTWVLDVILISSTDYETYLVISMLISFASLGFHVFVATQANRWLEEDLIKRGYTKQGLITAHNNEHAVSLFLGGQSGAGQSQSPSDRPRNNDDNTGTFRA</sequence>
<organism evidence="3 4">
    <name type="scientific">Alkalilimnicola ehrlichii</name>
    <dbReference type="NCBI Taxonomy" id="351052"/>
    <lineage>
        <taxon>Bacteria</taxon>
        <taxon>Pseudomonadati</taxon>
        <taxon>Pseudomonadota</taxon>
        <taxon>Gammaproteobacteria</taxon>
        <taxon>Chromatiales</taxon>
        <taxon>Ectothiorhodospiraceae</taxon>
        <taxon>Alkalilimnicola</taxon>
    </lineage>
</organism>
<dbReference type="OrthoDB" id="7597043at2"/>
<keyword evidence="2" id="KW-1133">Transmembrane helix</keyword>
<evidence type="ECO:0000256" key="1">
    <source>
        <dbReference type="SAM" id="MobiDB-lite"/>
    </source>
</evidence>
<evidence type="ECO:0000256" key="2">
    <source>
        <dbReference type="SAM" id="Phobius"/>
    </source>
</evidence>